<dbReference type="InterPro" id="IPR038186">
    <property type="entry name" value="CHAD_dom_sf"/>
</dbReference>
<organism evidence="2 3">
    <name type="scientific">Stieleria varia</name>
    <dbReference type="NCBI Taxonomy" id="2528005"/>
    <lineage>
        <taxon>Bacteria</taxon>
        <taxon>Pseudomonadati</taxon>
        <taxon>Planctomycetota</taxon>
        <taxon>Planctomycetia</taxon>
        <taxon>Pirellulales</taxon>
        <taxon>Pirellulaceae</taxon>
        <taxon>Stieleria</taxon>
    </lineage>
</organism>
<evidence type="ECO:0000259" key="1">
    <source>
        <dbReference type="PROSITE" id="PS51708"/>
    </source>
</evidence>
<dbReference type="AlphaFoldDB" id="A0A5C6B2F9"/>
<dbReference type="EMBL" id="SJPN01000002">
    <property type="protein sequence ID" value="TWU06108.1"/>
    <property type="molecule type" value="Genomic_DNA"/>
</dbReference>
<dbReference type="Pfam" id="PF05235">
    <property type="entry name" value="CHAD"/>
    <property type="match status" value="1"/>
</dbReference>
<dbReference type="RefSeq" id="WP_146519239.1">
    <property type="nucleotide sequence ID" value="NZ_CP151726.1"/>
</dbReference>
<comment type="caution">
    <text evidence="2">The sequence shown here is derived from an EMBL/GenBank/DDBJ whole genome shotgun (WGS) entry which is preliminary data.</text>
</comment>
<dbReference type="Gene3D" id="1.40.20.10">
    <property type="entry name" value="CHAD domain"/>
    <property type="match status" value="1"/>
</dbReference>
<accession>A0A5C6B2F9</accession>
<gene>
    <name evidence="2" type="ORF">Pla52n_18280</name>
</gene>
<keyword evidence="3" id="KW-1185">Reference proteome</keyword>
<dbReference type="OrthoDB" id="250924at2"/>
<sequence>MNSDPTDSGKWVNLTNANECVASAAQITLELRLRAVQTSLPVAAEQADETPEHVHRLRVATRRALAALELYADFVPGKDATWLAKQMKKIRKAAALARDLDVLTSRYHKSPSSKRKHILRRLNRLRSRAQRSIVGLNQKLTENERLSRRIDRVLRGIVQDTDVKLVDFALSKIGQQANAFFNGAPVDLGDIDQLHRFRVQAKAFRYSMELLCDALPETIRSDIYPLVCLVQDHLGEINDHAVAQQKLKQLCRKEKRDGHSRQVKKLARREKQAMQWAIARFQDWFTPRFLNDFRLKLDEILTNSP</sequence>
<evidence type="ECO:0000313" key="2">
    <source>
        <dbReference type="EMBL" id="TWU06108.1"/>
    </source>
</evidence>
<dbReference type="SMART" id="SM00880">
    <property type="entry name" value="CHAD"/>
    <property type="match status" value="1"/>
</dbReference>
<feature type="domain" description="CHAD" evidence="1">
    <location>
        <begin position="18"/>
        <end position="290"/>
    </location>
</feature>
<dbReference type="Proteomes" id="UP000320176">
    <property type="component" value="Unassembled WGS sequence"/>
</dbReference>
<dbReference type="PROSITE" id="PS51708">
    <property type="entry name" value="CHAD"/>
    <property type="match status" value="1"/>
</dbReference>
<evidence type="ECO:0000313" key="3">
    <source>
        <dbReference type="Proteomes" id="UP000320176"/>
    </source>
</evidence>
<dbReference type="InterPro" id="IPR007899">
    <property type="entry name" value="CHAD_dom"/>
</dbReference>
<proteinExistence type="predicted"/>
<reference evidence="2 3" key="1">
    <citation type="submission" date="2019-02" db="EMBL/GenBank/DDBJ databases">
        <title>Deep-cultivation of Planctomycetes and their phenomic and genomic characterization uncovers novel biology.</title>
        <authorList>
            <person name="Wiegand S."/>
            <person name="Jogler M."/>
            <person name="Boedeker C."/>
            <person name="Pinto D."/>
            <person name="Vollmers J."/>
            <person name="Rivas-Marin E."/>
            <person name="Kohn T."/>
            <person name="Peeters S.H."/>
            <person name="Heuer A."/>
            <person name="Rast P."/>
            <person name="Oberbeckmann S."/>
            <person name="Bunk B."/>
            <person name="Jeske O."/>
            <person name="Meyerdierks A."/>
            <person name="Storesund J.E."/>
            <person name="Kallscheuer N."/>
            <person name="Luecker S."/>
            <person name="Lage O.M."/>
            <person name="Pohl T."/>
            <person name="Merkel B.J."/>
            <person name="Hornburger P."/>
            <person name="Mueller R.-W."/>
            <person name="Bruemmer F."/>
            <person name="Labrenz M."/>
            <person name="Spormann A.M."/>
            <person name="Op Den Camp H."/>
            <person name="Overmann J."/>
            <person name="Amann R."/>
            <person name="Jetten M.S.M."/>
            <person name="Mascher T."/>
            <person name="Medema M.H."/>
            <person name="Devos D.P."/>
            <person name="Kaster A.-K."/>
            <person name="Ovreas L."/>
            <person name="Rohde M."/>
            <person name="Galperin M.Y."/>
            <person name="Jogler C."/>
        </authorList>
    </citation>
    <scope>NUCLEOTIDE SEQUENCE [LARGE SCALE GENOMIC DNA]</scope>
    <source>
        <strain evidence="2 3">Pla52n</strain>
    </source>
</reference>
<dbReference type="PANTHER" id="PTHR39339">
    <property type="entry name" value="SLR1444 PROTEIN"/>
    <property type="match status" value="1"/>
</dbReference>
<name>A0A5C6B2F9_9BACT</name>
<protein>
    <submittedName>
        <fullName evidence="2">CHAD domain protein</fullName>
    </submittedName>
</protein>
<dbReference type="PANTHER" id="PTHR39339:SF1">
    <property type="entry name" value="CHAD DOMAIN-CONTAINING PROTEIN"/>
    <property type="match status" value="1"/>
</dbReference>